<feature type="compositionally biased region" description="Basic residues" evidence="1">
    <location>
        <begin position="33"/>
        <end position="42"/>
    </location>
</feature>
<sequence>MKKLAVALVASMFVTVAFAQASAPAAAPAKASAKAKKHKPHGGKPFTLDKSKLDGGDKLQ</sequence>
<comment type="caution">
    <text evidence="3">The sequence shown here is derived from an EMBL/GenBank/DDBJ whole genome shotgun (WGS) entry which is preliminary data.</text>
</comment>
<protein>
    <recommendedName>
        <fullName evidence="5">Acid-shock protein</fullName>
    </recommendedName>
</protein>
<evidence type="ECO:0008006" key="5">
    <source>
        <dbReference type="Google" id="ProtNLM"/>
    </source>
</evidence>
<evidence type="ECO:0000256" key="1">
    <source>
        <dbReference type="SAM" id="MobiDB-lite"/>
    </source>
</evidence>
<reference evidence="4" key="1">
    <citation type="submission" date="2017-06" db="EMBL/GenBank/DDBJ databases">
        <authorList>
            <person name="LiPuma J."/>
            <person name="Spilker T."/>
        </authorList>
    </citation>
    <scope>NUCLEOTIDE SEQUENCE [LARGE SCALE GENOMIC DNA]</scope>
    <source>
        <strain evidence="4">AU17325</strain>
    </source>
</reference>
<dbReference type="AlphaFoldDB" id="A0A228I8H4"/>
<keyword evidence="2" id="KW-0732">Signal</keyword>
<gene>
    <name evidence="3" type="ORF">CFB84_27885</name>
</gene>
<feature type="region of interest" description="Disordered" evidence="1">
    <location>
        <begin position="28"/>
        <end position="60"/>
    </location>
</feature>
<feature type="signal peptide" evidence="2">
    <location>
        <begin position="1"/>
        <end position="19"/>
    </location>
</feature>
<reference evidence="3 4" key="2">
    <citation type="submission" date="2017-08" db="EMBL/GenBank/DDBJ databases">
        <title>WGS of novel Burkholderia cepaca complex species.</title>
        <authorList>
            <person name="Lipuma J."/>
            <person name="Spilker T."/>
        </authorList>
    </citation>
    <scope>NUCLEOTIDE SEQUENCE [LARGE SCALE GENOMIC DNA]</scope>
    <source>
        <strain evidence="3 4">AU17325</strain>
    </source>
</reference>
<dbReference type="Proteomes" id="UP000214600">
    <property type="component" value="Unassembled WGS sequence"/>
</dbReference>
<evidence type="ECO:0000313" key="3">
    <source>
        <dbReference type="EMBL" id="OXI38728.1"/>
    </source>
</evidence>
<dbReference type="RefSeq" id="WP_089452869.1">
    <property type="nucleotide sequence ID" value="NZ_NKFA01000012.1"/>
</dbReference>
<proteinExistence type="predicted"/>
<feature type="chain" id="PRO_5012398359" description="Acid-shock protein" evidence="2">
    <location>
        <begin position="20"/>
        <end position="60"/>
    </location>
</feature>
<feature type="compositionally biased region" description="Basic and acidic residues" evidence="1">
    <location>
        <begin position="47"/>
        <end position="60"/>
    </location>
</feature>
<evidence type="ECO:0000313" key="4">
    <source>
        <dbReference type="Proteomes" id="UP000214600"/>
    </source>
</evidence>
<dbReference type="EMBL" id="NKFA01000012">
    <property type="protein sequence ID" value="OXI38728.1"/>
    <property type="molecule type" value="Genomic_DNA"/>
</dbReference>
<accession>A0A228I8H4</accession>
<organism evidence="3 4">
    <name type="scientific">Burkholderia aenigmatica</name>
    <dbReference type="NCBI Taxonomy" id="2015348"/>
    <lineage>
        <taxon>Bacteria</taxon>
        <taxon>Pseudomonadati</taxon>
        <taxon>Pseudomonadota</taxon>
        <taxon>Betaproteobacteria</taxon>
        <taxon>Burkholderiales</taxon>
        <taxon>Burkholderiaceae</taxon>
        <taxon>Burkholderia</taxon>
        <taxon>Burkholderia cepacia complex</taxon>
    </lineage>
</organism>
<evidence type="ECO:0000256" key="2">
    <source>
        <dbReference type="SAM" id="SignalP"/>
    </source>
</evidence>
<name>A0A228I8H4_9BURK</name>